<evidence type="ECO:0000259" key="4">
    <source>
        <dbReference type="PROSITE" id="PS50056"/>
    </source>
</evidence>
<organism evidence="5 6">
    <name type="scientific">Tetraparma gracilis</name>
    <dbReference type="NCBI Taxonomy" id="2962635"/>
    <lineage>
        <taxon>Eukaryota</taxon>
        <taxon>Sar</taxon>
        <taxon>Stramenopiles</taxon>
        <taxon>Ochrophyta</taxon>
        <taxon>Bolidophyceae</taxon>
        <taxon>Parmales</taxon>
        <taxon>Triparmaceae</taxon>
        <taxon>Tetraparma</taxon>
    </lineage>
</organism>
<sequence length="283" mass="30179">MTPPSSEAYIVVSPTDAYNMFIAESVVLLDCCELAPILCLPGSVSVDQTLPASAAAAKAHGTVMEQYTPDNPTIALLMIDDSPSSTAPPSASVPAAEVASWLLTTGRCKRVYATSRAAYTSLYAFTMVGYESMPPIPPAVVIPGKLLLGSRGSVNAKVLDAMKVTHVVSVLDFAMASNLRPHGREHLRLQIADTHNANLAPVMRSALPYIQRAIDAKGCVLVHCEQGVSRSASVVAAFLMRARGIGRDAALAEVCKKRPRARPNAGFMKQLLHAEWDRETAIP</sequence>
<protein>
    <recommendedName>
        <fullName evidence="7">Protein-tyrosine-phosphatase</fullName>
    </recommendedName>
</protein>
<comment type="caution">
    <text evidence="5">The sequence shown here is derived from an EMBL/GenBank/DDBJ whole genome shotgun (WGS) entry which is preliminary data.</text>
</comment>
<dbReference type="SUPFAM" id="SSF52799">
    <property type="entry name" value="(Phosphotyrosine protein) phosphatases II"/>
    <property type="match status" value="1"/>
</dbReference>
<dbReference type="PROSITE" id="PS50056">
    <property type="entry name" value="TYR_PHOSPHATASE_2"/>
    <property type="match status" value="1"/>
</dbReference>
<evidence type="ECO:0000313" key="5">
    <source>
        <dbReference type="EMBL" id="GMI40079.1"/>
    </source>
</evidence>
<dbReference type="CDD" id="cd14498">
    <property type="entry name" value="DSP"/>
    <property type="match status" value="1"/>
</dbReference>
<dbReference type="Gene3D" id="3.90.190.10">
    <property type="entry name" value="Protein tyrosine phosphatase superfamily"/>
    <property type="match status" value="1"/>
</dbReference>
<dbReference type="InterPro" id="IPR000340">
    <property type="entry name" value="Dual-sp_phosphatase_cat-dom"/>
</dbReference>
<evidence type="ECO:0000256" key="2">
    <source>
        <dbReference type="ARBA" id="ARBA00022912"/>
    </source>
</evidence>
<dbReference type="Proteomes" id="UP001165060">
    <property type="component" value="Unassembled WGS sequence"/>
</dbReference>
<evidence type="ECO:0000259" key="3">
    <source>
        <dbReference type="PROSITE" id="PS50054"/>
    </source>
</evidence>
<feature type="domain" description="Tyrosine-protein phosphatase" evidence="3">
    <location>
        <begin position="137"/>
        <end position="280"/>
    </location>
</feature>
<keyword evidence="2" id="KW-0904">Protein phosphatase</keyword>
<dbReference type="PROSITE" id="PS50054">
    <property type="entry name" value="TYR_PHOSPHATASE_DUAL"/>
    <property type="match status" value="1"/>
</dbReference>
<dbReference type="EMBL" id="BRYB01000907">
    <property type="protein sequence ID" value="GMI40079.1"/>
    <property type="molecule type" value="Genomic_DNA"/>
</dbReference>
<dbReference type="InterPro" id="IPR020422">
    <property type="entry name" value="TYR_PHOSPHATASE_DUAL_dom"/>
</dbReference>
<dbReference type="Pfam" id="PF00782">
    <property type="entry name" value="DSPc"/>
    <property type="match status" value="1"/>
</dbReference>
<evidence type="ECO:0000256" key="1">
    <source>
        <dbReference type="ARBA" id="ARBA00022801"/>
    </source>
</evidence>
<feature type="domain" description="Tyrosine specific protein phosphatases" evidence="4">
    <location>
        <begin position="197"/>
        <end position="259"/>
    </location>
</feature>
<dbReference type="SMART" id="SM00195">
    <property type="entry name" value="DSPc"/>
    <property type="match status" value="1"/>
</dbReference>
<proteinExistence type="predicted"/>
<dbReference type="InterPro" id="IPR029021">
    <property type="entry name" value="Prot-tyrosine_phosphatase-like"/>
</dbReference>
<evidence type="ECO:0008006" key="7">
    <source>
        <dbReference type="Google" id="ProtNLM"/>
    </source>
</evidence>
<gene>
    <name evidence="5" type="ORF">TeGR_g7553</name>
</gene>
<dbReference type="PANTHER" id="PTHR46377">
    <property type="entry name" value="DUAL SPECIFICITY PROTEIN PHOSPHATASE 19"/>
    <property type="match status" value="1"/>
</dbReference>
<accession>A0ABQ6N3X7</accession>
<name>A0ABQ6N3X7_9STRA</name>
<dbReference type="InterPro" id="IPR000387">
    <property type="entry name" value="Tyr_Pase_dom"/>
</dbReference>
<dbReference type="InterPro" id="IPR016130">
    <property type="entry name" value="Tyr_Pase_AS"/>
</dbReference>
<keyword evidence="6" id="KW-1185">Reference proteome</keyword>
<dbReference type="PROSITE" id="PS00383">
    <property type="entry name" value="TYR_PHOSPHATASE_1"/>
    <property type="match status" value="1"/>
</dbReference>
<dbReference type="PANTHER" id="PTHR46377:SF5">
    <property type="entry name" value="DUAL SPECIFICITY PHOSPHATASE"/>
    <property type="match status" value="1"/>
</dbReference>
<keyword evidence="1" id="KW-0378">Hydrolase</keyword>
<evidence type="ECO:0000313" key="6">
    <source>
        <dbReference type="Proteomes" id="UP001165060"/>
    </source>
</evidence>
<reference evidence="5 6" key="1">
    <citation type="journal article" date="2023" name="Commun. Biol.">
        <title>Genome analysis of Parmales, the sister group of diatoms, reveals the evolutionary specialization of diatoms from phago-mixotrophs to photoautotrophs.</title>
        <authorList>
            <person name="Ban H."/>
            <person name="Sato S."/>
            <person name="Yoshikawa S."/>
            <person name="Yamada K."/>
            <person name="Nakamura Y."/>
            <person name="Ichinomiya M."/>
            <person name="Sato N."/>
            <person name="Blanc-Mathieu R."/>
            <person name="Endo H."/>
            <person name="Kuwata A."/>
            <person name="Ogata H."/>
        </authorList>
    </citation>
    <scope>NUCLEOTIDE SEQUENCE [LARGE SCALE GENOMIC DNA]</scope>
</reference>